<dbReference type="EMBL" id="SGXA01000003">
    <property type="protein sequence ID" value="RZS68975.1"/>
    <property type="molecule type" value="Genomic_DNA"/>
</dbReference>
<feature type="transmembrane region" description="Helical" evidence="1">
    <location>
        <begin position="79"/>
        <end position="99"/>
    </location>
</feature>
<keyword evidence="1" id="KW-1133">Transmembrane helix</keyword>
<feature type="transmembrane region" description="Helical" evidence="1">
    <location>
        <begin position="138"/>
        <end position="156"/>
    </location>
</feature>
<proteinExistence type="predicted"/>
<dbReference type="RefSeq" id="WP_130543346.1">
    <property type="nucleotide sequence ID" value="NZ_CP042431.1"/>
</dbReference>
<keyword evidence="1" id="KW-0472">Membrane</keyword>
<organism evidence="2 3">
    <name type="scientific">Pseudobacter ginsenosidimutans</name>
    <dbReference type="NCBI Taxonomy" id="661488"/>
    <lineage>
        <taxon>Bacteria</taxon>
        <taxon>Pseudomonadati</taxon>
        <taxon>Bacteroidota</taxon>
        <taxon>Chitinophagia</taxon>
        <taxon>Chitinophagales</taxon>
        <taxon>Chitinophagaceae</taxon>
        <taxon>Pseudobacter</taxon>
    </lineage>
</organism>
<feature type="transmembrane region" description="Helical" evidence="1">
    <location>
        <begin position="38"/>
        <end position="59"/>
    </location>
</feature>
<comment type="caution">
    <text evidence="2">The sequence shown here is derived from an EMBL/GenBank/DDBJ whole genome shotgun (WGS) entry which is preliminary data.</text>
</comment>
<evidence type="ECO:0000256" key="1">
    <source>
        <dbReference type="SAM" id="Phobius"/>
    </source>
</evidence>
<dbReference type="AlphaFoldDB" id="A0A4Q7MKV3"/>
<accession>A0A4Q7MKV3</accession>
<gene>
    <name evidence="2" type="ORF">EV199_4799</name>
</gene>
<feature type="transmembrane region" description="Helical" evidence="1">
    <location>
        <begin position="12"/>
        <end position="32"/>
    </location>
</feature>
<sequence>MKSLLLYRILSYALILVAGFLSLMLLAVIPAALANPVLLLFVFLIACVIIYSYTSFRFLTRGIDRRMYCKPQLRDLMKVNSYFTVGIAVLFIMQSITLLGNPHLADEAATQALDNMPPEANFGKEDIIKTLRFIERFFLIYGIVLLTHIFITYYYLKLFKGVFEQHTDNPE</sequence>
<keyword evidence="3" id="KW-1185">Reference proteome</keyword>
<dbReference type="OrthoDB" id="675986at2"/>
<protein>
    <submittedName>
        <fullName evidence="2">Uncharacterized protein</fullName>
    </submittedName>
</protein>
<evidence type="ECO:0000313" key="3">
    <source>
        <dbReference type="Proteomes" id="UP000293874"/>
    </source>
</evidence>
<dbReference type="Proteomes" id="UP000293874">
    <property type="component" value="Unassembled WGS sequence"/>
</dbReference>
<keyword evidence="1" id="KW-0812">Transmembrane</keyword>
<evidence type="ECO:0000313" key="2">
    <source>
        <dbReference type="EMBL" id="RZS68975.1"/>
    </source>
</evidence>
<reference evidence="2 3" key="1">
    <citation type="submission" date="2019-02" db="EMBL/GenBank/DDBJ databases">
        <title>Genomic Encyclopedia of Type Strains, Phase IV (KMG-IV): sequencing the most valuable type-strain genomes for metagenomic binning, comparative biology and taxonomic classification.</title>
        <authorList>
            <person name="Goeker M."/>
        </authorList>
    </citation>
    <scope>NUCLEOTIDE SEQUENCE [LARGE SCALE GENOMIC DNA]</scope>
    <source>
        <strain evidence="2 3">DSM 18116</strain>
    </source>
</reference>
<name>A0A4Q7MKV3_9BACT</name>